<proteinExistence type="predicted"/>
<evidence type="ECO:0000313" key="2">
    <source>
        <dbReference type="EMBL" id="SFH52126.1"/>
    </source>
</evidence>
<reference evidence="2 3" key="1">
    <citation type="submission" date="2016-10" db="EMBL/GenBank/DDBJ databases">
        <authorList>
            <person name="de Groot N.N."/>
        </authorList>
    </citation>
    <scope>NUCLEOTIDE SEQUENCE [LARGE SCALE GENOMIC DNA]</scope>
    <source>
        <strain evidence="2 3">CPCC 202808</strain>
    </source>
</reference>
<dbReference type="STRING" id="504797.SAMN05421678_12019"/>
<dbReference type="Proteomes" id="UP000199052">
    <property type="component" value="Unassembled WGS sequence"/>
</dbReference>
<dbReference type="AlphaFoldDB" id="A0A1I3AQS5"/>
<protein>
    <submittedName>
        <fullName evidence="2">Ser/Thr protein kinase RdoA involved in Cpx stress response, MazF antagonist</fullName>
    </submittedName>
</protein>
<keyword evidence="2" id="KW-0418">Kinase</keyword>
<gene>
    <name evidence="2" type="ORF">SAMN05421678_12019</name>
</gene>
<accession>A0A1I3AQS5</accession>
<name>A0A1I3AQS5_9ACTN</name>
<dbReference type="Gene3D" id="3.90.1200.10">
    <property type="match status" value="1"/>
</dbReference>
<dbReference type="InterPro" id="IPR002575">
    <property type="entry name" value="Aminoglycoside_PTrfase"/>
</dbReference>
<sequence length="371" mass="40865">MVKTGCPRSAGSDILTRVMAQRRLEPTQAAIRYMCERFALGGHCDGRLTPIARGAMGRIWRLSLSGRDYAVKELFWGFDEAAVVREAALRDAAADAGVASPANLRTVGGRYVCTLPTDLGGADVRVFTWVEGRQVEAGEPGVIRWVGHTLGVLHGLRYSYPHVPSDPWYDRVPTPEQWDDLLTRGRVDRRPWASLLEQRLPLLNTLCAQVKPLDPAALIYSHLDFQPQNVFVDRAGRHVLLDWEDAGPSMPDRVLAGVLTPWCTEDGVVYADRVREFLHAYRLAGGTGRMTGMESFSANLAGYLNYVSAQASFSLDHTQAADMREYADHEASGALANPSTTELFGEILRAVEGVRRHGTCESGRVDRGDSV</sequence>
<evidence type="ECO:0000259" key="1">
    <source>
        <dbReference type="Pfam" id="PF01636"/>
    </source>
</evidence>
<dbReference type="SUPFAM" id="SSF56112">
    <property type="entry name" value="Protein kinase-like (PK-like)"/>
    <property type="match status" value="1"/>
</dbReference>
<dbReference type="InterPro" id="IPR011009">
    <property type="entry name" value="Kinase-like_dom_sf"/>
</dbReference>
<dbReference type="Pfam" id="PF01636">
    <property type="entry name" value="APH"/>
    <property type="match status" value="1"/>
</dbReference>
<evidence type="ECO:0000313" key="3">
    <source>
        <dbReference type="Proteomes" id="UP000199052"/>
    </source>
</evidence>
<feature type="domain" description="Aminoglycoside phosphotransferase" evidence="1">
    <location>
        <begin position="48"/>
        <end position="279"/>
    </location>
</feature>
<organism evidence="2 3">
    <name type="scientific">Actinopolymorpha cephalotaxi</name>
    <dbReference type="NCBI Taxonomy" id="504797"/>
    <lineage>
        <taxon>Bacteria</taxon>
        <taxon>Bacillati</taxon>
        <taxon>Actinomycetota</taxon>
        <taxon>Actinomycetes</taxon>
        <taxon>Propionibacteriales</taxon>
        <taxon>Actinopolymorphaceae</taxon>
        <taxon>Actinopolymorpha</taxon>
    </lineage>
</organism>
<keyword evidence="2" id="KW-0808">Transferase</keyword>
<dbReference type="GO" id="GO:0016301">
    <property type="term" value="F:kinase activity"/>
    <property type="evidence" value="ECO:0007669"/>
    <property type="project" value="UniProtKB-KW"/>
</dbReference>
<dbReference type="EMBL" id="FOOI01000020">
    <property type="protein sequence ID" value="SFH52126.1"/>
    <property type="molecule type" value="Genomic_DNA"/>
</dbReference>